<dbReference type="InterPro" id="IPR015421">
    <property type="entry name" value="PyrdxlP-dep_Trfase_major"/>
</dbReference>
<dbReference type="CDD" id="cd00609">
    <property type="entry name" value="AAT_like"/>
    <property type="match status" value="1"/>
</dbReference>
<reference evidence="6 7" key="1">
    <citation type="submission" date="2017-09" db="EMBL/GenBank/DDBJ databases">
        <authorList>
            <person name="Lee N."/>
            <person name="Cho B.-K."/>
        </authorList>
    </citation>
    <scope>NUCLEOTIDE SEQUENCE [LARGE SCALE GENOMIC DNA]</scope>
    <source>
        <strain evidence="6 7">ATCC 12853</strain>
    </source>
</reference>
<comment type="cofactor">
    <cofactor evidence="1">
        <name>pyridoxal 5'-phosphate</name>
        <dbReference type="ChEBI" id="CHEBI:597326"/>
    </cofactor>
</comment>
<dbReference type="InterPro" id="IPR050859">
    <property type="entry name" value="Class-I_PLP-dep_aminotransf"/>
</dbReference>
<gene>
    <name evidence="6" type="ORF">CP970_07095</name>
</gene>
<dbReference type="Gene3D" id="3.90.1150.10">
    <property type="entry name" value="Aspartate Aminotransferase, domain 1"/>
    <property type="match status" value="1"/>
</dbReference>
<dbReference type="KEGG" id="ska:CP970_07095"/>
<keyword evidence="7" id="KW-1185">Reference proteome</keyword>
<dbReference type="GO" id="GO:1901605">
    <property type="term" value="P:alpha-amino acid metabolic process"/>
    <property type="evidence" value="ECO:0007669"/>
    <property type="project" value="TreeGrafter"/>
</dbReference>
<proteinExistence type="predicted"/>
<dbReference type="PANTHER" id="PTHR42790">
    <property type="entry name" value="AMINOTRANSFERASE"/>
    <property type="match status" value="1"/>
</dbReference>
<dbReference type="PANTHER" id="PTHR42790:SF19">
    <property type="entry name" value="KYNURENINE_ALPHA-AMINOADIPATE AMINOTRANSFERASE, MITOCHONDRIAL"/>
    <property type="match status" value="1"/>
</dbReference>
<protein>
    <submittedName>
        <fullName evidence="6">PLP-dependent aminotransferase family protein</fullName>
    </submittedName>
</protein>
<keyword evidence="2 6" id="KW-0032">Aminotransferase</keyword>
<accession>A0A5J6GA59</accession>
<dbReference type="GO" id="GO:0008483">
    <property type="term" value="F:transaminase activity"/>
    <property type="evidence" value="ECO:0007669"/>
    <property type="project" value="UniProtKB-KW"/>
</dbReference>
<evidence type="ECO:0000256" key="1">
    <source>
        <dbReference type="ARBA" id="ARBA00001933"/>
    </source>
</evidence>
<dbReference type="AlphaFoldDB" id="A0A5J6GA59"/>
<sequence>MADTTTPANTTSGALDLGELHGSLTDPVLDAMNFLNEVVARFPDAISFAPGRPSEGTFEPEDLARHLRSYSDHLEQERGWSRDQVRTQLFQYGRTNGVIHDLIARTLANDEDIHVSPESVVVTTGCQEAMLLTLRALFARPEDTLLVSSPCYVGVTGAARLLDIAVRPVAEGAAGPDPDAILAAVRELRAQGRRPRALYVVPDFANPSGASMTVAARERLLEIAVQEDLLVLEDDPYGFFVREGSARPTLKALDRERRVLHLGSFSKTALPGARVGYVVADQEVVGPTGERTLLADQLSKIKSMTTVNTSAISQAVIGGLLVESGYRLREANAAAIDYYRGNLNALLAELERHFPAERRQQLGVEWNRPDGGFFLVVRVPFVADTKALERSARNYGVLWTPMGDFYLDGGGDHQLRLSCSALSMAEITEGIGRLAAFITEQAAEAAAG</sequence>
<dbReference type="InterPro" id="IPR004839">
    <property type="entry name" value="Aminotransferase_I/II_large"/>
</dbReference>
<evidence type="ECO:0000256" key="2">
    <source>
        <dbReference type="ARBA" id="ARBA00022576"/>
    </source>
</evidence>
<dbReference type="Pfam" id="PF00155">
    <property type="entry name" value="Aminotran_1_2"/>
    <property type="match status" value="1"/>
</dbReference>
<dbReference type="InterPro" id="IPR015422">
    <property type="entry name" value="PyrdxlP-dep_Trfase_small"/>
</dbReference>
<dbReference type="SUPFAM" id="SSF53383">
    <property type="entry name" value="PLP-dependent transferases"/>
    <property type="match status" value="1"/>
</dbReference>
<dbReference type="Gene3D" id="3.40.640.10">
    <property type="entry name" value="Type I PLP-dependent aspartate aminotransferase-like (Major domain)"/>
    <property type="match status" value="1"/>
</dbReference>
<dbReference type="EMBL" id="CP023699">
    <property type="protein sequence ID" value="QEU90711.1"/>
    <property type="molecule type" value="Genomic_DNA"/>
</dbReference>
<evidence type="ECO:0000256" key="3">
    <source>
        <dbReference type="ARBA" id="ARBA00022679"/>
    </source>
</evidence>
<dbReference type="GO" id="GO:0030170">
    <property type="term" value="F:pyridoxal phosphate binding"/>
    <property type="evidence" value="ECO:0007669"/>
    <property type="project" value="InterPro"/>
</dbReference>
<dbReference type="OrthoDB" id="199743at2"/>
<evidence type="ECO:0000313" key="6">
    <source>
        <dbReference type="EMBL" id="QEU90711.1"/>
    </source>
</evidence>
<dbReference type="Proteomes" id="UP000325529">
    <property type="component" value="Chromosome"/>
</dbReference>
<keyword evidence="4" id="KW-0663">Pyridoxal phosphate</keyword>
<dbReference type="InterPro" id="IPR015424">
    <property type="entry name" value="PyrdxlP-dep_Trfase"/>
</dbReference>
<feature type="domain" description="Aminotransferase class I/classII large" evidence="5">
    <location>
        <begin position="99"/>
        <end position="434"/>
    </location>
</feature>
<organism evidence="6 7">
    <name type="scientific">Streptomyces kanamyceticus</name>
    <dbReference type="NCBI Taxonomy" id="1967"/>
    <lineage>
        <taxon>Bacteria</taxon>
        <taxon>Bacillati</taxon>
        <taxon>Actinomycetota</taxon>
        <taxon>Actinomycetes</taxon>
        <taxon>Kitasatosporales</taxon>
        <taxon>Streptomycetaceae</taxon>
        <taxon>Streptomyces</taxon>
    </lineage>
</organism>
<evidence type="ECO:0000313" key="7">
    <source>
        <dbReference type="Proteomes" id="UP000325529"/>
    </source>
</evidence>
<evidence type="ECO:0000256" key="4">
    <source>
        <dbReference type="ARBA" id="ARBA00022898"/>
    </source>
</evidence>
<dbReference type="RefSeq" id="WP_055544236.1">
    <property type="nucleotide sequence ID" value="NZ_CP023699.1"/>
</dbReference>
<evidence type="ECO:0000259" key="5">
    <source>
        <dbReference type="Pfam" id="PF00155"/>
    </source>
</evidence>
<name>A0A5J6GA59_STRKN</name>
<keyword evidence="3 6" id="KW-0808">Transferase</keyword>